<proteinExistence type="predicted"/>
<comment type="caution">
    <text evidence="2">The sequence shown here is derived from an EMBL/GenBank/DDBJ whole genome shotgun (WGS) entry which is preliminary data.</text>
</comment>
<sequence>MKQYIPFANGRFTGEGAEGRTPSGLPPHRRPPPRRRRGNCERKNEYTVTAFDAVNDDFAYPPKCCVIKFLPLYGGIRRRTIKMFITELTYNDVMRSERTAAGTRNCRGGENGAGEAEEWRRSTGGSGEERWEGRSNFRPEIQSALTARGLYSAYRPHFARELAHGCLMKY</sequence>
<feature type="compositionally biased region" description="Basic residues" evidence="1">
    <location>
        <begin position="27"/>
        <end position="37"/>
    </location>
</feature>
<feature type="compositionally biased region" description="Basic and acidic residues" evidence="1">
    <location>
        <begin position="117"/>
        <end position="133"/>
    </location>
</feature>
<feature type="region of interest" description="Disordered" evidence="1">
    <location>
        <begin position="102"/>
        <end position="133"/>
    </location>
</feature>
<gene>
    <name evidence="2" type="ORF">EVAR_103443_1</name>
</gene>
<evidence type="ECO:0000256" key="1">
    <source>
        <dbReference type="SAM" id="MobiDB-lite"/>
    </source>
</evidence>
<accession>A0A4C1Z3T5</accession>
<keyword evidence="3" id="KW-1185">Reference proteome</keyword>
<organism evidence="2 3">
    <name type="scientific">Eumeta variegata</name>
    <name type="common">Bagworm moth</name>
    <name type="synonym">Eumeta japonica</name>
    <dbReference type="NCBI Taxonomy" id="151549"/>
    <lineage>
        <taxon>Eukaryota</taxon>
        <taxon>Metazoa</taxon>
        <taxon>Ecdysozoa</taxon>
        <taxon>Arthropoda</taxon>
        <taxon>Hexapoda</taxon>
        <taxon>Insecta</taxon>
        <taxon>Pterygota</taxon>
        <taxon>Neoptera</taxon>
        <taxon>Endopterygota</taxon>
        <taxon>Lepidoptera</taxon>
        <taxon>Glossata</taxon>
        <taxon>Ditrysia</taxon>
        <taxon>Tineoidea</taxon>
        <taxon>Psychidae</taxon>
        <taxon>Oiketicinae</taxon>
        <taxon>Eumeta</taxon>
    </lineage>
</organism>
<dbReference type="Proteomes" id="UP000299102">
    <property type="component" value="Unassembled WGS sequence"/>
</dbReference>
<feature type="region of interest" description="Disordered" evidence="1">
    <location>
        <begin position="9"/>
        <end position="41"/>
    </location>
</feature>
<reference evidence="2 3" key="1">
    <citation type="journal article" date="2019" name="Commun. Biol.">
        <title>The bagworm genome reveals a unique fibroin gene that provides high tensile strength.</title>
        <authorList>
            <person name="Kono N."/>
            <person name="Nakamura H."/>
            <person name="Ohtoshi R."/>
            <person name="Tomita M."/>
            <person name="Numata K."/>
            <person name="Arakawa K."/>
        </authorList>
    </citation>
    <scope>NUCLEOTIDE SEQUENCE [LARGE SCALE GENOMIC DNA]</scope>
</reference>
<protein>
    <submittedName>
        <fullName evidence="2">Uncharacterized protein</fullName>
    </submittedName>
</protein>
<dbReference type="AlphaFoldDB" id="A0A4C1Z3T5"/>
<dbReference type="EMBL" id="BGZK01001556">
    <property type="protein sequence ID" value="GBP82260.1"/>
    <property type="molecule type" value="Genomic_DNA"/>
</dbReference>
<evidence type="ECO:0000313" key="2">
    <source>
        <dbReference type="EMBL" id="GBP82260.1"/>
    </source>
</evidence>
<name>A0A4C1Z3T5_EUMVA</name>
<evidence type="ECO:0000313" key="3">
    <source>
        <dbReference type="Proteomes" id="UP000299102"/>
    </source>
</evidence>